<evidence type="ECO:0000256" key="2">
    <source>
        <dbReference type="SAM" id="Phobius"/>
    </source>
</evidence>
<comment type="caution">
    <text evidence="3">The sequence shown here is derived from an EMBL/GenBank/DDBJ whole genome shotgun (WGS) entry which is preliminary data.</text>
</comment>
<feature type="region of interest" description="Disordered" evidence="1">
    <location>
        <begin position="100"/>
        <end position="147"/>
    </location>
</feature>
<feature type="transmembrane region" description="Helical" evidence="2">
    <location>
        <begin position="58"/>
        <end position="78"/>
    </location>
</feature>
<accession>A0ABV9M042</accession>
<feature type="transmembrane region" description="Helical" evidence="2">
    <location>
        <begin position="20"/>
        <end position="38"/>
    </location>
</feature>
<dbReference type="Proteomes" id="UP001595897">
    <property type="component" value="Unassembled WGS sequence"/>
</dbReference>
<evidence type="ECO:0000313" key="4">
    <source>
        <dbReference type="Proteomes" id="UP001595897"/>
    </source>
</evidence>
<evidence type="ECO:0000256" key="1">
    <source>
        <dbReference type="SAM" id="MobiDB-lite"/>
    </source>
</evidence>
<keyword evidence="2" id="KW-0472">Membrane</keyword>
<keyword evidence="2" id="KW-0812">Transmembrane</keyword>
<name>A0ABV9M042_9ALTE</name>
<proteinExistence type="predicted"/>
<dbReference type="RefSeq" id="WP_382410556.1">
    <property type="nucleotide sequence ID" value="NZ_JBHSGU010000025.1"/>
</dbReference>
<gene>
    <name evidence="3" type="ORF">ACFO4O_16575</name>
</gene>
<protein>
    <submittedName>
        <fullName evidence="3">Uncharacterized protein</fullName>
    </submittedName>
</protein>
<keyword evidence="2" id="KW-1133">Transmembrane helix</keyword>
<dbReference type="EMBL" id="JBHSGU010000025">
    <property type="protein sequence ID" value="MFC4701769.1"/>
    <property type="molecule type" value="Genomic_DNA"/>
</dbReference>
<keyword evidence="4" id="KW-1185">Reference proteome</keyword>
<evidence type="ECO:0000313" key="3">
    <source>
        <dbReference type="EMBL" id="MFC4701769.1"/>
    </source>
</evidence>
<organism evidence="3 4">
    <name type="scientific">Glaciecola siphonariae</name>
    <dbReference type="NCBI Taxonomy" id="521012"/>
    <lineage>
        <taxon>Bacteria</taxon>
        <taxon>Pseudomonadati</taxon>
        <taxon>Pseudomonadota</taxon>
        <taxon>Gammaproteobacteria</taxon>
        <taxon>Alteromonadales</taxon>
        <taxon>Alteromonadaceae</taxon>
        <taxon>Glaciecola</taxon>
    </lineage>
</organism>
<sequence>MNKLINIVLSGLLWRKYKFLLVSLIALIVCVFLVGQIHQDYLAYAQTTSNVAVGWSFAVKWLVWVIAICIFFAANHFANKRKQRKDVKEDKNSALQRIIEWKNSKKGGSKAKPQTAQNPKQAGKGDATTAHDESEPNDPFAQLRHKEKLRSYADLIIEKKRTGQ</sequence>
<reference evidence="4" key="1">
    <citation type="journal article" date="2019" name="Int. J. Syst. Evol. Microbiol.">
        <title>The Global Catalogue of Microorganisms (GCM) 10K type strain sequencing project: providing services to taxonomists for standard genome sequencing and annotation.</title>
        <authorList>
            <consortium name="The Broad Institute Genomics Platform"/>
            <consortium name="The Broad Institute Genome Sequencing Center for Infectious Disease"/>
            <person name="Wu L."/>
            <person name="Ma J."/>
        </authorList>
    </citation>
    <scope>NUCLEOTIDE SEQUENCE [LARGE SCALE GENOMIC DNA]</scope>
    <source>
        <strain evidence="4">KACC 12507</strain>
    </source>
</reference>